<accession>A0ABV7H040</accession>
<dbReference type="Pfam" id="PF08340">
    <property type="entry name" value="YicC-like_C"/>
    <property type="match status" value="1"/>
</dbReference>
<proteinExistence type="inferred from homology"/>
<name>A0ABV7H040_9BURK</name>
<dbReference type="GO" id="GO:0016787">
    <property type="term" value="F:hydrolase activity"/>
    <property type="evidence" value="ECO:0007669"/>
    <property type="project" value="UniProtKB-KW"/>
</dbReference>
<dbReference type="PANTHER" id="PTHR30636:SF3">
    <property type="entry name" value="UPF0701 PROTEIN YICC"/>
    <property type="match status" value="1"/>
</dbReference>
<comment type="caution">
    <text evidence="8">The sequence shown here is derived from an EMBL/GenBank/DDBJ whole genome shotgun (WGS) entry which is preliminary data.</text>
</comment>
<evidence type="ECO:0000256" key="3">
    <source>
        <dbReference type="ARBA" id="ARBA00022759"/>
    </source>
</evidence>
<keyword evidence="3" id="KW-0255">Endonuclease</keyword>
<dbReference type="Pfam" id="PF03755">
    <property type="entry name" value="YicC-like_N"/>
    <property type="match status" value="1"/>
</dbReference>
<evidence type="ECO:0000259" key="6">
    <source>
        <dbReference type="Pfam" id="PF03755"/>
    </source>
</evidence>
<evidence type="ECO:0000313" key="9">
    <source>
        <dbReference type="Proteomes" id="UP001595556"/>
    </source>
</evidence>
<gene>
    <name evidence="8" type="ORF">ACFOEN_06470</name>
</gene>
<evidence type="ECO:0000313" key="8">
    <source>
        <dbReference type="EMBL" id="MFC3147284.1"/>
    </source>
</evidence>
<keyword evidence="4 8" id="KW-0378">Hydrolase</keyword>
<evidence type="ECO:0000256" key="4">
    <source>
        <dbReference type="ARBA" id="ARBA00022801"/>
    </source>
</evidence>
<dbReference type="InterPro" id="IPR005229">
    <property type="entry name" value="YicC/YloC-like"/>
</dbReference>
<dbReference type="InterPro" id="IPR013551">
    <property type="entry name" value="YicC-like_C"/>
</dbReference>
<evidence type="ECO:0000256" key="5">
    <source>
        <dbReference type="ARBA" id="ARBA00035648"/>
    </source>
</evidence>
<feature type="domain" description="Endoribonuclease YicC-like C-terminal" evidence="7">
    <location>
        <begin position="181"/>
        <end position="307"/>
    </location>
</feature>
<keyword evidence="9" id="KW-1185">Reference proteome</keyword>
<feature type="domain" description="Endoribonuclease YicC-like N-terminal" evidence="6">
    <location>
        <begin position="10"/>
        <end position="161"/>
    </location>
</feature>
<reference evidence="9" key="1">
    <citation type="journal article" date="2019" name="Int. J. Syst. Evol. Microbiol.">
        <title>The Global Catalogue of Microorganisms (GCM) 10K type strain sequencing project: providing services to taxonomists for standard genome sequencing and annotation.</title>
        <authorList>
            <consortium name="The Broad Institute Genomics Platform"/>
            <consortium name="The Broad Institute Genome Sequencing Center for Infectious Disease"/>
            <person name="Wu L."/>
            <person name="Ma J."/>
        </authorList>
    </citation>
    <scope>NUCLEOTIDE SEQUENCE [LARGE SCALE GENOMIC DNA]</scope>
    <source>
        <strain evidence="9">KCTC 52168</strain>
    </source>
</reference>
<evidence type="ECO:0000256" key="1">
    <source>
        <dbReference type="ARBA" id="ARBA00001968"/>
    </source>
</evidence>
<dbReference type="NCBIfam" id="TIGR00255">
    <property type="entry name" value="YicC/YloC family endoribonuclease"/>
    <property type="match status" value="1"/>
</dbReference>
<dbReference type="PANTHER" id="PTHR30636">
    <property type="entry name" value="UPF0701 PROTEIN YICC"/>
    <property type="match status" value="1"/>
</dbReference>
<comment type="similarity">
    <text evidence="5">Belongs to the YicC/YloC family.</text>
</comment>
<organism evidence="8 9">
    <name type="scientific">Piscinibacterium candidicorallinum</name>
    <dbReference type="NCBI Taxonomy" id="1793872"/>
    <lineage>
        <taxon>Bacteria</taxon>
        <taxon>Pseudomonadati</taxon>
        <taxon>Pseudomonadota</taxon>
        <taxon>Betaproteobacteria</taxon>
        <taxon>Burkholderiales</taxon>
        <taxon>Piscinibacterium</taxon>
    </lineage>
</organism>
<sequence length="307" mass="33984">MSTQDRARSVRSMTGYGHADQEHQGWRLGIEIRSVNSRFLDLTIKAPEDVRSLESALRELVQSRLARGKVELRVNLKREQTTGTDQLDNTAMQRFAAVWNQARAAVPNLRDPGLGDVLGWPGVRATENFDAEALRPALLDAAQRAVAALIAAREREGAALAATMADRVGQMRTIAATLKTELPAVLEQTQAKITERMEAALGLVAGRSGAAITADEARERIRQEVVMIGMRIDVAEELDRLQSHCNEVDRLLASGKEAGKRLDFLIQEMHREANTLGSKMVSERFSQASIDLKVLIEQLREQVQNIE</sequence>
<dbReference type="EMBL" id="JBHRTI010000003">
    <property type="protein sequence ID" value="MFC3147284.1"/>
    <property type="molecule type" value="Genomic_DNA"/>
</dbReference>
<keyword evidence="2" id="KW-0540">Nuclease</keyword>
<dbReference type="RefSeq" id="WP_377302169.1">
    <property type="nucleotide sequence ID" value="NZ_CP180191.1"/>
</dbReference>
<dbReference type="EC" id="3.1.-.-" evidence="8"/>
<protein>
    <submittedName>
        <fullName evidence="8">YicC/YloC family endoribonuclease</fullName>
        <ecNumber evidence="8">3.1.-.-</ecNumber>
    </submittedName>
</protein>
<comment type="cofactor">
    <cofactor evidence="1">
        <name>a divalent metal cation</name>
        <dbReference type="ChEBI" id="CHEBI:60240"/>
    </cofactor>
</comment>
<dbReference type="InterPro" id="IPR013527">
    <property type="entry name" value="YicC-like_N"/>
</dbReference>
<evidence type="ECO:0000259" key="7">
    <source>
        <dbReference type="Pfam" id="PF08340"/>
    </source>
</evidence>
<evidence type="ECO:0000256" key="2">
    <source>
        <dbReference type="ARBA" id="ARBA00022722"/>
    </source>
</evidence>
<dbReference type="Proteomes" id="UP001595556">
    <property type="component" value="Unassembled WGS sequence"/>
</dbReference>